<name>A0A3E0GTU0_9PSEU</name>
<proteinExistence type="predicted"/>
<protein>
    <submittedName>
        <fullName evidence="2">Uncharacterized protein</fullName>
    </submittedName>
</protein>
<comment type="caution">
    <text evidence="2">The sequence shown here is derived from an EMBL/GenBank/DDBJ whole genome shotgun (WGS) entry which is preliminary data.</text>
</comment>
<dbReference type="Proteomes" id="UP000256269">
    <property type="component" value="Unassembled WGS sequence"/>
</dbReference>
<sequence>MVGQVDGRQVHSRMAARLGENPGQAVPNGLLARPDAGGDLTVDPPPGRPARRSDTRCRKSCLPSGWGTTVPPHHLFDNLCMGISPILARISIDCSNRTPGSSASTAATASAGNCANWFSGARRASWTTAITSSASFSTIARTSITRQPRRATGLPEMPLHSLIEQLPHEFGLVTAGAPAHSRSISRFIPTSSPSRGGLFVGAQTDNHALAFVAFPCEQTTFHSAAGGQEGAGRVVGQPAARLLELAAIGAPLGNHKPSQPAHRRLRPGQVQIDRCGHRRVPTASDVITQQLVVRGEQPVVRWP</sequence>
<gene>
    <name evidence="2" type="ORF">BCF44_13115</name>
</gene>
<evidence type="ECO:0000256" key="1">
    <source>
        <dbReference type="SAM" id="MobiDB-lite"/>
    </source>
</evidence>
<feature type="region of interest" description="Disordered" evidence="1">
    <location>
        <begin position="17"/>
        <end position="58"/>
    </location>
</feature>
<evidence type="ECO:0000313" key="3">
    <source>
        <dbReference type="Proteomes" id="UP000256269"/>
    </source>
</evidence>
<organism evidence="2 3">
    <name type="scientific">Kutzneria buriramensis</name>
    <dbReference type="NCBI Taxonomy" id="1045776"/>
    <lineage>
        <taxon>Bacteria</taxon>
        <taxon>Bacillati</taxon>
        <taxon>Actinomycetota</taxon>
        <taxon>Actinomycetes</taxon>
        <taxon>Pseudonocardiales</taxon>
        <taxon>Pseudonocardiaceae</taxon>
        <taxon>Kutzneria</taxon>
    </lineage>
</organism>
<accession>A0A3E0GTU0</accession>
<dbReference type="EMBL" id="QUNO01000031">
    <property type="protein sequence ID" value="REH26960.1"/>
    <property type="molecule type" value="Genomic_DNA"/>
</dbReference>
<keyword evidence="3" id="KW-1185">Reference proteome</keyword>
<reference evidence="2 3" key="1">
    <citation type="submission" date="2018-08" db="EMBL/GenBank/DDBJ databases">
        <title>Genomic Encyclopedia of Archaeal and Bacterial Type Strains, Phase II (KMG-II): from individual species to whole genera.</title>
        <authorList>
            <person name="Goeker M."/>
        </authorList>
    </citation>
    <scope>NUCLEOTIDE SEQUENCE [LARGE SCALE GENOMIC DNA]</scope>
    <source>
        <strain evidence="2 3">DSM 45791</strain>
    </source>
</reference>
<evidence type="ECO:0000313" key="2">
    <source>
        <dbReference type="EMBL" id="REH26960.1"/>
    </source>
</evidence>
<dbReference type="AlphaFoldDB" id="A0A3E0GTU0"/>